<dbReference type="NCBIfam" id="TIGR01965">
    <property type="entry name" value="VCBS_repeat"/>
    <property type="match status" value="4"/>
</dbReference>
<evidence type="ECO:0000313" key="2">
    <source>
        <dbReference type="EMBL" id="RAZ82332.1"/>
    </source>
</evidence>
<feature type="compositionally biased region" description="Low complexity" evidence="1">
    <location>
        <begin position="674"/>
        <end position="685"/>
    </location>
</feature>
<feature type="compositionally biased region" description="Polar residues" evidence="1">
    <location>
        <begin position="801"/>
        <end position="810"/>
    </location>
</feature>
<proteinExistence type="predicted"/>
<dbReference type="Pfam" id="PF17963">
    <property type="entry name" value="Big_9"/>
    <property type="match status" value="4"/>
</dbReference>
<dbReference type="EMBL" id="QMBP01000038">
    <property type="protein sequence ID" value="RAZ82332.1"/>
    <property type="molecule type" value="Genomic_DNA"/>
</dbReference>
<dbReference type="AlphaFoldDB" id="A0A330H5J5"/>
<feature type="compositionally biased region" description="Polar residues" evidence="1">
    <location>
        <begin position="1"/>
        <end position="13"/>
    </location>
</feature>
<keyword evidence="3" id="KW-1185">Reference proteome</keyword>
<accession>A0A330H5J5</accession>
<sequence>MTNNIEFDAVSNSWDEHTSAGENHIPTGVQVAASGQAASEPVPVDVGSGAPAQGGANAQGANQPAGDANAPASNAPASNAGNAPAGNAPAANAAATNVPHEYHAEAGNVVKLPANVSIDNIKVDGHNLVLQQPDGSEIVIKDGALNVPTFIIGDVEVPRVALIAALEASHVDVAFGADGSISAGGNGSPSSAGGNFEQPPGGIGDGFGLTALLPPTDLSFGQPEHRDLFPGLVRENSTPTIIDLTPSVDGGDTTVNEKGLETAGATGSGEAGTSAAVDDDPSEHNTGTFTINSPDGIGSVNINGQVISAAELANSGSTPIDITTPLGNTLTINGYDAATGQVSYTYTLLHSEPHPGAGTDSIFDNITVTVTDGNGDVSLPGTLSVQIVDDVPTANPDANSVAAGSHAEISGNVMTGAGETDPSTSADVKGADGASVTSAYGTGAPQDVTSAVTGTTIAGQYGTLTLYSDGHYTYDRAANTPGGVSDVFHYTLTDGDGDQSNTTLTINIGNEPPTLGDIPAAGAAGAIVYEAGLASGTLHDGSNAVSGAIGFTSQDGVNSVTLGGHALSSDSGNPTTFTDPTTGGAVSAWYEYNSATGAGTIHYSYTLTTDYHSATGGDGANTEAAPSFQVVVTDLDSQPATGNLVINVIDDVPTAHNDTDAAQSGETVSGNVETGASTHGAGAADTSGADGIASIAWTGSVTSNGVTTVTGAHGVLTVLANGDYSYQANPNTPTGTDVFNYTITDGDGDNSPATLTITVTNGQPQISPAAATVDEAGIDTTPPAGDLGPGTVNGSHAGDGSETTTGTLTFSDPDGATVTGVQAGNIGSDVTGNVGTNINGTYGILHLNADGTYTYTLTNPEANAPAGNDGTNVQPGQDVFTYTVKDSFGNTSTSTITISIKDDVPTAHNDTDGAQSGETVTGNVELGTSTHGIGAADTAGADGIASIAWTGSVTSNGVTTVTGAHGVLTVYANGDYSYHANSNTTAGNDVFNYTITDGDGDTSPATLTITVTGGQPLVTAEVAAVNEAGIDMTPPAGDLGPGTVDGSHAGNGSETTTGTLTFSDPDGATVTGVQAGNIGSDVTGNVGTNINGTYGILHLNADGTYTYTLTSPEANVPAGNDGANVQPGQDVFTFTVTDGLGNTSTSTITINIT</sequence>
<feature type="region of interest" description="Disordered" evidence="1">
    <location>
        <begin position="241"/>
        <end position="282"/>
    </location>
</feature>
<feature type="region of interest" description="Disordered" evidence="1">
    <location>
        <begin position="1"/>
        <end position="92"/>
    </location>
</feature>
<dbReference type="InterPro" id="IPR010221">
    <property type="entry name" value="VCBS_dom"/>
</dbReference>
<evidence type="ECO:0000256" key="1">
    <source>
        <dbReference type="SAM" id="MobiDB-lite"/>
    </source>
</evidence>
<name>A0A330H5J5_9HYPH</name>
<protein>
    <submittedName>
        <fullName evidence="2">Uncharacterized protein</fullName>
    </submittedName>
</protein>
<reference evidence="2 3" key="1">
    <citation type="submission" date="2018-07" db="EMBL/GenBank/DDBJ databases">
        <title>Diversity of Mesorhizobium strains in Brazil.</title>
        <authorList>
            <person name="Helene L.C.F."/>
            <person name="Dall'Agnol R."/>
            <person name="Delamuta J.R.M."/>
            <person name="Hungria M."/>
        </authorList>
    </citation>
    <scope>NUCLEOTIDE SEQUENCE [LARGE SCALE GENOMIC DNA]</scope>
    <source>
        <strain evidence="2 3">AC99b</strain>
    </source>
</reference>
<feature type="non-terminal residue" evidence="2">
    <location>
        <position position="1153"/>
    </location>
</feature>
<evidence type="ECO:0000313" key="3">
    <source>
        <dbReference type="Proteomes" id="UP000251558"/>
    </source>
</evidence>
<organism evidence="2 3">
    <name type="scientific">Mesorhizobium hawassense</name>
    <dbReference type="NCBI Taxonomy" id="1209954"/>
    <lineage>
        <taxon>Bacteria</taxon>
        <taxon>Pseudomonadati</taxon>
        <taxon>Pseudomonadota</taxon>
        <taxon>Alphaproteobacteria</taxon>
        <taxon>Hyphomicrobiales</taxon>
        <taxon>Phyllobacteriaceae</taxon>
        <taxon>Mesorhizobium</taxon>
    </lineage>
</organism>
<dbReference type="Proteomes" id="UP000251558">
    <property type="component" value="Unassembled WGS sequence"/>
</dbReference>
<feature type="region of interest" description="Disordered" evidence="1">
    <location>
        <begin position="782"/>
        <end position="813"/>
    </location>
</feature>
<gene>
    <name evidence="2" type="ORF">DPM33_34910</name>
</gene>
<comment type="caution">
    <text evidence="2">The sequence shown here is derived from an EMBL/GenBank/DDBJ whole genome shotgun (WGS) entry which is preliminary data.</text>
</comment>
<feature type="compositionally biased region" description="Polar residues" evidence="1">
    <location>
        <begin position="660"/>
        <end position="672"/>
    </location>
</feature>
<dbReference type="RefSeq" id="WP_208648489.1">
    <property type="nucleotide sequence ID" value="NZ_QMBP01000038.1"/>
</dbReference>
<feature type="compositionally biased region" description="Polar residues" evidence="1">
    <location>
        <begin position="1050"/>
        <end position="1062"/>
    </location>
</feature>
<feature type="region of interest" description="Disordered" evidence="1">
    <location>
        <begin position="656"/>
        <end position="685"/>
    </location>
</feature>
<feature type="compositionally biased region" description="Low complexity" evidence="1">
    <location>
        <begin position="49"/>
        <end position="92"/>
    </location>
</feature>
<feature type="region of interest" description="Disordered" evidence="1">
    <location>
        <begin position="1043"/>
        <end position="1065"/>
    </location>
</feature>